<dbReference type="RefSeq" id="XP_040719614.1">
    <property type="nucleotide sequence ID" value="XM_040859338.1"/>
</dbReference>
<organism evidence="2 3">
    <name type="scientific">Pseudomassariella vexata</name>
    <dbReference type="NCBI Taxonomy" id="1141098"/>
    <lineage>
        <taxon>Eukaryota</taxon>
        <taxon>Fungi</taxon>
        <taxon>Dikarya</taxon>
        <taxon>Ascomycota</taxon>
        <taxon>Pezizomycotina</taxon>
        <taxon>Sordariomycetes</taxon>
        <taxon>Xylariomycetidae</taxon>
        <taxon>Amphisphaeriales</taxon>
        <taxon>Pseudomassariaceae</taxon>
        <taxon>Pseudomassariella</taxon>
    </lineage>
</organism>
<feature type="compositionally biased region" description="Polar residues" evidence="1">
    <location>
        <begin position="94"/>
        <end position="103"/>
    </location>
</feature>
<protein>
    <submittedName>
        <fullName evidence="2">Uncharacterized protein</fullName>
    </submittedName>
</protein>
<name>A0A1Y2EEC0_9PEZI</name>
<dbReference type="InParanoid" id="A0A1Y2EEC0"/>
<gene>
    <name evidence="2" type="ORF">BCR38DRAFT_419749</name>
</gene>
<dbReference type="GeneID" id="63775550"/>
<dbReference type="AlphaFoldDB" id="A0A1Y2EEC0"/>
<comment type="caution">
    <text evidence="2">The sequence shown here is derived from an EMBL/GenBank/DDBJ whole genome shotgun (WGS) entry which is preliminary data.</text>
</comment>
<evidence type="ECO:0000313" key="3">
    <source>
        <dbReference type="Proteomes" id="UP000193689"/>
    </source>
</evidence>
<evidence type="ECO:0000313" key="2">
    <source>
        <dbReference type="EMBL" id="ORY69664.1"/>
    </source>
</evidence>
<reference evidence="2 3" key="1">
    <citation type="submission" date="2016-07" db="EMBL/GenBank/DDBJ databases">
        <title>Pervasive Adenine N6-methylation of Active Genes in Fungi.</title>
        <authorList>
            <consortium name="DOE Joint Genome Institute"/>
            <person name="Mondo S.J."/>
            <person name="Dannebaum R.O."/>
            <person name="Kuo R.C."/>
            <person name="Labutti K."/>
            <person name="Haridas S."/>
            <person name="Kuo A."/>
            <person name="Salamov A."/>
            <person name="Ahrendt S.R."/>
            <person name="Lipzen A."/>
            <person name="Sullivan W."/>
            <person name="Andreopoulos W.B."/>
            <person name="Clum A."/>
            <person name="Lindquist E."/>
            <person name="Daum C."/>
            <person name="Ramamoorthy G.K."/>
            <person name="Gryganskyi A."/>
            <person name="Culley D."/>
            <person name="Magnuson J.K."/>
            <person name="James T.Y."/>
            <person name="O'Malley M.A."/>
            <person name="Stajich J.E."/>
            <person name="Spatafora J.W."/>
            <person name="Visel A."/>
            <person name="Grigoriev I.V."/>
        </authorList>
    </citation>
    <scope>NUCLEOTIDE SEQUENCE [LARGE SCALE GENOMIC DNA]</scope>
    <source>
        <strain evidence="2 3">CBS 129021</strain>
    </source>
</reference>
<proteinExistence type="predicted"/>
<keyword evidence="3" id="KW-1185">Reference proteome</keyword>
<dbReference type="Proteomes" id="UP000193689">
    <property type="component" value="Unassembled WGS sequence"/>
</dbReference>
<feature type="region of interest" description="Disordered" evidence="1">
    <location>
        <begin position="91"/>
        <end position="110"/>
    </location>
</feature>
<sequence length="110" mass="12098">MDSALSMTTSVLFGLGTQTCFYTRGEEELSAVQAPSLLPVKHESLAVFEHHNLKAGELGRYPKPPDWNTPRQLPISGAPTQIRLPRLIHFHLDSPNSRPSSPNLIAAGRK</sequence>
<dbReference type="EMBL" id="MCFJ01000002">
    <property type="protein sequence ID" value="ORY69664.1"/>
    <property type="molecule type" value="Genomic_DNA"/>
</dbReference>
<evidence type="ECO:0000256" key="1">
    <source>
        <dbReference type="SAM" id="MobiDB-lite"/>
    </source>
</evidence>
<accession>A0A1Y2EEC0</accession>